<name>A0A444E558_ENSVE</name>
<proteinExistence type="predicted"/>
<reference evidence="1 2" key="1">
    <citation type="journal article" date="2014" name="Agronomy (Basel)">
        <title>A Draft Genome Sequence for Ensete ventricosum, the Drought-Tolerant Tree Against Hunger.</title>
        <authorList>
            <person name="Harrison J."/>
            <person name="Moore K.A."/>
            <person name="Paszkiewicz K."/>
            <person name="Jones T."/>
            <person name="Grant M."/>
            <person name="Ambacheew D."/>
            <person name="Muzemil S."/>
            <person name="Studholme D.J."/>
        </authorList>
    </citation>
    <scope>NUCLEOTIDE SEQUENCE [LARGE SCALE GENOMIC DNA]</scope>
</reference>
<dbReference type="EMBL" id="AMZH03006593">
    <property type="protein sequence ID" value="RRT63445.1"/>
    <property type="molecule type" value="Genomic_DNA"/>
</dbReference>
<evidence type="ECO:0000313" key="1">
    <source>
        <dbReference type="EMBL" id="RRT63445.1"/>
    </source>
</evidence>
<comment type="caution">
    <text evidence="1">The sequence shown here is derived from an EMBL/GenBank/DDBJ whole genome shotgun (WGS) entry which is preliminary data.</text>
</comment>
<dbReference type="AlphaFoldDB" id="A0A444E558"/>
<protein>
    <submittedName>
        <fullName evidence="1">Uncharacterized protein</fullName>
    </submittedName>
</protein>
<gene>
    <name evidence="1" type="ORF">B296_00023135</name>
</gene>
<dbReference type="Proteomes" id="UP000287651">
    <property type="component" value="Unassembled WGS sequence"/>
</dbReference>
<sequence>MGAAHSLQCGYPPSSSVLSTRFLCACSFQRSWSWWDLDTLVGLCIAIYFSR</sequence>
<evidence type="ECO:0000313" key="2">
    <source>
        <dbReference type="Proteomes" id="UP000287651"/>
    </source>
</evidence>
<organism evidence="1 2">
    <name type="scientific">Ensete ventricosum</name>
    <name type="common">Abyssinian banana</name>
    <name type="synonym">Musa ensete</name>
    <dbReference type="NCBI Taxonomy" id="4639"/>
    <lineage>
        <taxon>Eukaryota</taxon>
        <taxon>Viridiplantae</taxon>
        <taxon>Streptophyta</taxon>
        <taxon>Embryophyta</taxon>
        <taxon>Tracheophyta</taxon>
        <taxon>Spermatophyta</taxon>
        <taxon>Magnoliopsida</taxon>
        <taxon>Liliopsida</taxon>
        <taxon>Zingiberales</taxon>
        <taxon>Musaceae</taxon>
        <taxon>Ensete</taxon>
    </lineage>
</organism>
<accession>A0A444E558</accession>